<evidence type="ECO:0000313" key="2">
    <source>
        <dbReference type="EMBL" id="CAI2717623.1"/>
    </source>
</evidence>
<evidence type="ECO:0008006" key="4">
    <source>
        <dbReference type="Google" id="ProtNLM"/>
    </source>
</evidence>
<keyword evidence="1" id="KW-0472">Membrane</keyword>
<feature type="transmembrane region" description="Helical" evidence="1">
    <location>
        <begin position="20"/>
        <end position="39"/>
    </location>
</feature>
<accession>A0ABN8VZN8</accession>
<dbReference type="EMBL" id="OX336137">
    <property type="protein sequence ID" value="CAI2717623.1"/>
    <property type="molecule type" value="Genomic_DNA"/>
</dbReference>
<keyword evidence="1" id="KW-0812">Transmembrane</keyword>
<keyword evidence="3" id="KW-1185">Reference proteome</keyword>
<dbReference type="RefSeq" id="WP_282010549.1">
    <property type="nucleotide sequence ID" value="NZ_OX336137.1"/>
</dbReference>
<sequence>MNASHEMLDGDDPASGSSDRNFGLVFAAVFTLIGVWPLVSGEPPRGMALVLAAVFALLAFLRPGWLHLLNRGWMRLGAMMSRVMNPVILGILFFGVVMPTGLFLRLVGKDLLRLRFDRQARSYWIDREAPGPAPESLTHQF</sequence>
<protein>
    <recommendedName>
        <fullName evidence="4">SxtJ</fullName>
    </recommendedName>
</protein>
<reference evidence="2 3" key="1">
    <citation type="submission" date="2022-09" db="EMBL/GenBank/DDBJ databases">
        <authorList>
            <person name="Kop L."/>
        </authorList>
    </citation>
    <scope>NUCLEOTIDE SEQUENCE [LARGE SCALE GENOMIC DNA]</scope>
    <source>
        <strain evidence="2 3">347</strain>
    </source>
</reference>
<organism evidence="2 3">
    <name type="scientific">Nitrospina watsonii</name>
    <dbReference type="NCBI Taxonomy" id="1323948"/>
    <lineage>
        <taxon>Bacteria</taxon>
        <taxon>Pseudomonadati</taxon>
        <taxon>Nitrospinota/Tectimicrobiota group</taxon>
        <taxon>Nitrospinota</taxon>
        <taxon>Nitrospinia</taxon>
        <taxon>Nitrospinales</taxon>
        <taxon>Nitrospinaceae</taxon>
        <taxon>Nitrospina</taxon>
    </lineage>
</organism>
<dbReference type="InterPro" id="IPR045781">
    <property type="entry name" value="SxtJ"/>
</dbReference>
<feature type="transmembrane region" description="Helical" evidence="1">
    <location>
        <begin position="46"/>
        <end position="66"/>
    </location>
</feature>
<feature type="transmembrane region" description="Helical" evidence="1">
    <location>
        <begin position="86"/>
        <end position="108"/>
    </location>
</feature>
<dbReference type="Proteomes" id="UP001157733">
    <property type="component" value="Chromosome"/>
</dbReference>
<gene>
    <name evidence="2" type="ORF">NSPWAT_0764</name>
</gene>
<keyword evidence="1" id="KW-1133">Transmembrane helix</keyword>
<dbReference type="Pfam" id="PF19588">
    <property type="entry name" value="SxtJ"/>
    <property type="match status" value="1"/>
</dbReference>
<evidence type="ECO:0000256" key="1">
    <source>
        <dbReference type="SAM" id="Phobius"/>
    </source>
</evidence>
<proteinExistence type="predicted"/>
<name>A0ABN8VZN8_9BACT</name>
<evidence type="ECO:0000313" key="3">
    <source>
        <dbReference type="Proteomes" id="UP001157733"/>
    </source>
</evidence>